<keyword evidence="3" id="KW-1185">Reference proteome</keyword>
<proteinExistence type="predicted"/>
<sequence length="155" mass="16631">MSGMAAFDALTSAAGGAGGRAPTAAEAWLGTGVRFPIRPQGAGGGYAGGLGWASGEALIRQSIETILDTEPGERVMRPTFGCGLRRYLMAPNTTATRTALSEEISEALTRWEPRIRVTEVAVTPGEEPTMVWIDIAYARLVDLRPDNLVYPFYLR</sequence>
<comment type="caution">
    <text evidence="2">The sequence shown here is derived from an EMBL/GenBank/DDBJ whole genome shotgun (WGS) entry which is preliminary data.</text>
</comment>
<evidence type="ECO:0000313" key="3">
    <source>
        <dbReference type="Proteomes" id="UP000613974"/>
    </source>
</evidence>
<gene>
    <name evidence="2" type="ORF">Snoj_42910</name>
</gene>
<name>A0ABQ3SQF0_9ACTN</name>
<evidence type="ECO:0000259" key="1">
    <source>
        <dbReference type="Pfam" id="PF04965"/>
    </source>
</evidence>
<dbReference type="SUPFAM" id="SSF160719">
    <property type="entry name" value="gpW/gp25-like"/>
    <property type="match status" value="1"/>
</dbReference>
<evidence type="ECO:0000313" key="2">
    <source>
        <dbReference type="EMBL" id="GHI70373.1"/>
    </source>
</evidence>
<dbReference type="Pfam" id="PF04965">
    <property type="entry name" value="GPW_gp25"/>
    <property type="match status" value="1"/>
</dbReference>
<dbReference type="EMBL" id="BNEC01000005">
    <property type="protein sequence ID" value="GHI70373.1"/>
    <property type="molecule type" value="Genomic_DNA"/>
</dbReference>
<protein>
    <recommendedName>
        <fullName evidence="1">IraD/Gp25-like domain-containing protein</fullName>
    </recommendedName>
</protein>
<dbReference type="Gene3D" id="3.10.450.40">
    <property type="match status" value="1"/>
</dbReference>
<reference evidence="3" key="1">
    <citation type="submission" date="2023-07" db="EMBL/GenBank/DDBJ databases">
        <title>Whole genome shotgun sequence of Streptomyces nojiriensis NBRC 13794.</title>
        <authorList>
            <person name="Komaki H."/>
            <person name="Tamura T."/>
        </authorList>
    </citation>
    <scope>NUCLEOTIDE SEQUENCE [LARGE SCALE GENOMIC DNA]</scope>
    <source>
        <strain evidence="3">NBRC 13794</strain>
    </source>
</reference>
<feature type="domain" description="IraD/Gp25-like" evidence="1">
    <location>
        <begin position="54"/>
        <end position="138"/>
    </location>
</feature>
<organism evidence="2 3">
    <name type="scientific">Streptomyces nojiriensis</name>
    <dbReference type="NCBI Taxonomy" id="66374"/>
    <lineage>
        <taxon>Bacteria</taxon>
        <taxon>Bacillati</taxon>
        <taxon>Actinomycetota</taxon>
        <taxon>Actinomycetes</taxon>
        <taxon>Kitasatosporales</taxon>
        <taxon>Streptomycetaceae</taxon>
        <taxon>Streptomyces</taxon>
    </lineage>
</organism>
<dbReference type="Proteomes" id="UP000613974">
    <property type="component" value="Unassembled WGS sequence"/>
</dbReference>
<accession>A0ABQ3SQF0</accession>
<dbReference type="InterPro" id="IPR007048">
    <property type="entry name" value="IraD/Gp25-like"/>
</dbReference>